<evidence type="ECO:0000313" key="8">
    <source>
        <dbReference type="EMBL" id="ETN75974.1"/>
    </source>
</evidence>
<feature type="compositionally biased region" description="Basic and acidic residues" evidence="6">
    <location>
        <begin position="73"/>
        <end position="89"/>
    </location>
</feature>
<feature type="compositionally biased region" description="Basic and acidic residues" evidence="6">
    <location>
        <begin position="56"/>
        <end position="66"/>
    </location>
</feature>
<sequence>MLTGLARAGKWLPINRYEVPGELRPKFEDFAVQVLCWGVRNLKKYHVIVREDKAFSQRKPAGKDAPEIDEAGSSERKDKGDNDGPDVKSYKWDRADEMKAKKASIAQHGERIKEKELTPEQRLELRSFERSKIVGRPLQQVALYILLKMNLVPDHVETRTLFTEMAGNTPCGELRMFVDLFPLSYGGVPPPINIVRREPEKYQLRVALFNVSGAIPVKRSFGVPKYKIPKEEVDTVNLFDSHSLRGWWPVLSQKRPMDDGKSDHAAKKKKDDDYDAEQLYIMGLLEMEMSLVTAAEAASDPVGKKRKEPNHNPYLPKPLRSNWNMFWITSRELTGESEDDLLNKTWKKCRGKETIANAKLLLFIAGGYVGEIRAKFGDRKTPI</sequence>
<evidence type="ECO:0000256" key="6">
    <source>
        <dbReference type="SAM" id="MobiDB-lite"/>
    </source>
</evidence>
<organism evidence="8 9">
    <name type="scientific">Necator americanus</name>
    <name type="common">Human hookworm</name>
    <dbReference type="NCBI Taxonomy" id="51031"/>
    <lineage>
        <taxon>Eukaryota</taxon>
        <taxon>Metazoa</taxon>
        <taxon>Ecdysozoa</taxon>
        <taxon>Nematoda</taxon>
        <taxon>Chromadorea</taxon>
        <taxon>Rhabditida</taxon>
        <taxon>Rhabditina</taxon>
        <taxon>Rhabditomorpha</taxon>
        <taxon>Strongyloidea</taxon>
        <taxon>Ancylostomatidae</taxon>
        <taxon>Bunostominae</taxon>
        <taxon>Necator</taxon>
    </lineage>
</organism>
<dbReference type="KEGG" id="nai:NECAME_12002"/>
<evidence type="ECO:0000256" key="2">
    <source>
        <dbReference type="ARBA" id="ARBA00022692"/>
    </source>
</evidence>
<dbReference type="PANTHER" id="PTHR12546">
    <property type="entry name" value="FER-1-LIKE"/>
    <property type="match status" value="1"/>
</dbReference>
<evidence type="ECO:0000256" key="5">
    <source>
        <dbReference type="ARBA" id="ARBA00023136"/>
    </source>
</evidence>
<evidence type="ECO:0000256" key="3">
    <source>
        <dbReference type="ARBA" id="ARBA00022737"/>
    </source>
</evidence>
<dbReference type="InterPro" id="IPR032362">
    <property type="entry name" value="Ferlin_C"/>
</dbReference>
<dbReference type="GO" id="GO:0007009">
    <property type="term" value="P:plasma membrane organization"/>
    <property type="evidence" value="ECO:0007669"/>
    <property type="project" value="TreeGrafter"/>
</dbReference>
<dbReference type="PANTHER" id="PTHR12546:SF33">
    <property type="entry name" value="SPERM VESICLE FUSION PROTEIN FER-1"/>
    <property type="match status" value="1"/>
</dbReference>
<gene>
    <name evidence="8" type="ORF">NECAME_12002</name>
</gene>
<name>W2T334_NECAM</name>
<dbReference type="STRING" id="51031.W2T334"/>
<keyword evidence="2" id="KW-0812">Transmembrane</keyword>
<feature type="region of interest" description="Disordered" evidence="6">
    <location>
        <begin position="56"/>
        <end position="89"/>
    </location>
</feature>
<dbReference type="GO" id="GO:0061025">
    <property type="term" value="P:membrane fusion"/>
    <property type="evidence" value="ECO:0007669"/>
    <property type="project" value="TreeGrafter"/>
</dbReference>
<keyword evidence="3" id="KW-0677">Repeat</keyword>
<dbReference type="Pfam" id="PF16165">
    <property type="entry name" value="Ferlin_C"/>
    <property type="match status" value="1"/>
</dbReference>
<evidence type="ECO:0000259" key="7">
    <source>
        <dbReference type="Pfam" id="PF16165"/>
    </source>
</evidence>
<keyword evidence="9" id="KW-1185">Reference proteome</keyword>
<dbReference type="InterPro" id="IPR037721">
    <property type="entry name" value="Ferlin"/>
</dbReference>
<dbReference type="AlphaFoldDB" id="W2T334"/>
<proteinExistence type="predicted"/>
<accession>W2T334</accession>
<protein>
    <recommendedName>
        <fullName evidence="7">Ferlin C-terminal domain-containing protein</fullName>
    </recommendedName>
</protein>
<feature type="domain" description="Ferlin C-terminal" evidence="7">
    <location>
        <begin position="234"/>
        <end position="331"/>
    </location>
</feature>
<evidence type="ECO:0000313" key="9">
    <source>
        <dbReference type="Proteomes" id="UP000053676"/>
    </source>
</evidence>
<keyword evidence="4" id="KW-1133">Transmembrane helix</keyword>
<dbReference type="EMBL" id="KI660259">
    <property type="protein sequence ID" value="ETN75974.1"/>
    <property type="molecule type" value="Genomic_DNA"/>
</dbReference>
<evidence type="ECO:0000256" key="4">
    <source>
        <dbReference type="ARBA" id="ARBA00022989"/>
    </source>
</evidence>
<evidence type="ECO:0000256" key="1">
    <source>
        <dbReference type="ARBA" id="ARBA00004370"/>
    </source>
</evidence>
<reference evidence="9" key="1">
    <citation type="journal article" date="2014" name="Nat. Genet.">
        <title>Genome of the human hookworm Necator americanus.</title>
        <authorList>
            <person name="Tang Y.T."/>
            <person name="Gao X."/>
            <person name="Rosa B.A."/>
            <person name="Abubucker S."/>
            <person name="Hallsworth-Pepin K."/>
            <person name="Martin J."/>
            <person name="Tyagi R."/>
            <person name="Heizer E."/>
            <person name="Zhang X."/>
            <person name="Bhonagiri-Palsikar V."/>
            <person name="Minx P."/>
            <person name="Warren W.C."/>
            <person name="Wang Q."/>
            <person name="Zhan B."/>
            <person name="Hotez P.J."/>
            <person name="Sternberg P.W."/>
            <person name="Dougall A."/>
            <person name="Gaze S.T."/>
            <person name="Mulvenna J."/>
            <person name="Sotillo J."/>
            <person name="Ranganathan S."/>
            <person name="Rabelo E.M."/>
            <person name="Wilson R.K."/>
            <person name="Felgner P.L."/>
            <person name="Bethony J."/>
            <person name="Hawdon J.M."/>
            <person name="Gasser R.B."/>
            <person name="Loukas A."/>
            <person name="Mitreva M."/>
        </authorList>
    </citation>
    <scope>NUCLEOTIDE SEQUENCE [LARGE SCALE GENOMIC DNA]</scope>
</reference>
<dbReference type="OrthoDB" id="5873162at2759"/>
<comment type="subcellular location">
    <subcellularLocation>
        <location evidence="1">Membrane</location>
    </subcellularLocation>
</comment>
<keyword evidence="5" id="KW-0472">Membrane</keyword>
<dbReference type="Proteomes" id="UP000053676">
    <property type="component" value="Unassembled WGS sequence"/>
</dbReference>
<dbReference type="GO" id="GO:0016020">
    <property type="term" value="C:membrane"/>
    <property type="evidence" value="ECO:0007669"/>
    <property type="project" value="UniProtKB-SubCell"/>
</dbReference>